<dbReference type="STRING" id="1358809.S7W835"/>
<dbReference type="PIRSF" id="PIRSF037677">
    <property type="entry name" value="DNA_mis_repair_Msh6"/>
    <property type="match status" value="1"/>
</dbReference>
<dbReference type="Gene3D" id="3.40.1170.10">
    <property type="entry name" value="DNA repair protein MutS, domain I"/>
    <property type="match status" value="1"/>
</dbReference>
<evidence type="ECO:0000313" key="5">
    <source>
        <dbReference type="EMBL" id="EPR79030.1"/>
    </source>
</evidence>
<dbReference type="GO" id="GO:0005524">
    <property type="term" value="F:ATP binding"/>
    <property type="evidence" value="ECO:0007669"/>
    <property type="project" value="InterPro"/>
</dbReference>
<dbReference type="InterPro" id="IPR017261">
    <property type="entry name" value="DNA_mismatch_repair_MutS/MSH"/>
</dbReference>
<dbReference type="SUPFAM" id="SSF48334">
    <property type="entry name" value="DNA repair protein MutS, domain III"/>
    <property type="match status" value="1"/>
</dbReference>
<feature type="region of interest" description="Disordered" evidence="2">
    <location>
        <begin position="97"/>
        <end position="124"/>
    </location>
</feature>
<evidence type="ECO:0000259" key="3">
    <source>
        <dbReference type="Pfam" id="PF01624"/>
    </source>
</evidence>
<evidence type="ECO:0000256" key="1">
    <source>
        <dbReference type="ARBA" id="ARBA00006271"/>
    </source>
</evidence>
<sequence length="613" mass="71697">MKKRTILDFLSSQDTTPKKPCRKNKIEISNKENTKEIEINNKENTKEIEINNNKNKPCINKDEIKKTNKICINIKEIKETKDIDDNLLNKKHSQSNTTYNEYIPSSNESITPPIPSKNTSTKQSDRYPFLKNILDANHNPPTHPCYDPSTLYIDPTYLSTLTPFEQQFWNIKKNHFNTIVCFKKGKFYELYENDAEIGNKHFNLKLTDRVNMKMAGFPEAKFNYWAQEFLKKGYNIARIEQEENRIQQKIRLKNSNKGKSDKNKIIERKLKEIITPSTIYNYEMLPNNNIIYLCSIVKVKYNDKMRSDNNKVYNDNSNNSNDNNTITNNINNNNSNITINNNNIITNNYTISLLDCCSNKLYYTSTNDINKIIENNKIKEIITEEELEYKNIKIINTKELYNKYNYNMNNKSDINISMSDIGTISDISMNNSNNDNDGDNCNNNNNDNNNNNNNTINMNNLSTEERKSIEIIKIYLLLLNRRIDNIEILPYKHSMLIDNITIKNLNLIKDNSDNSNISNLTHTNLNTDNTDNNSLNIHNSNINTLLERIDYTLTPYGRRKLISYILSPLSSVKDILSRRILTHYIRNKDIIEIKEIEDIERVMGRLNNYKIKD</sequence>
<dbReference type="Pfam" id="PF01624">
    <property type="entry name" value="MutS_I"/>
    <property type="match status" value="1"/>
</dbReference>
<dbReference type="GO" id="GO:0140664">
    <property type="term" value="F:ATP-dependent DNA damage sensor activity"/>
    <property type="evidence" value="ECO:0007669"/>
    <property type="project" value="InterPro"/>
</dbReference>
<dbReference type="InterPro" id="IPR007695">
    <property type="entry name" value="DNA_mismatch_repair_MutS-lik_N"/>
</dbReference>
<dbReference type="SUPFAM" id="SSF55271">
    <property type="entry name" value="DNA repair protein MutS, domain I"/>
    <property type="match status" value="1"/>
</dbReference>
<dbReference type="Gene3D" id="1.10.1420.10">
    <property type="match status" value="1"/>
</dbReference>
<reference evidence="6" key="1">
    <citation type="journal article" date="2013" name="PLoS Genet.">
        <title>The genome of Spraguea lophii and the basis of host-microsporidian interactions.</title>
        <authorList>
            <person name="Campbell S.E."/>
            <person name="Williams T.A."/>
            <person name="Yousuf A."/>
            <person name="Soanes D.M."/>
            <person name="Paszkiewicz K.H."/>
            <person name="Williams B.A.P."/>
        </authorList>
    </citation>
    <scope>NUCLEOTIDE SEQUENCE [LARGE SCALE GENOMIC DNA]</scope>
    <source>
        <strain evidence="6">42_110</strain>
    </source>
</reference>
<dbReference type="AlphaFoldDB" id="S7W835"/>
<dbReference type="GO" id="GO:0006298">
    <property type="term" value="P:mismatch repair"/>
    <property type="evidence" value="ECO:0007669"/>
    <property type="project" value="InterPro"/>
</dbReference>
<feature type="compositionally biased region" description="Polar residues" evidence="2">
    <location>
        <begin position="97"/>
        <end position="122"/>
    </location>
</feature>
<dbReference type="PANTHER" id="PTHR11361">
    <property type="entry name" value="DNA MISMATCH REPAIR PROTEIN MUTS FAMILY MEMBER"/>
    <property type="match status" value="1"/>
</dbReference>
<protein>
    <submittedName>
        <fullName evidence="5">MutSDNA mismatch repair protein</fullName>
    </submittedName>
</protein>
<dbReference type="HOGENOM" id="CLU_445917_0_0_1"/>
<dbReference type="GO" id="GO:0032301">
    <property type="term" value="C:MutSalpha complex"/>
    <property type="evidence" value="ECO:0007669"/>
    <property type="project" value="TreeGrafter"/>
</dbReference>
<feature type="domain" description="DNA mismatch repair protein MutS core" evidence="4">
    <location>
        <begin position="501"/>
        <end position="610"/>
    </location>
</feature>
<gene>
    <name evidence="5" type="ORF">SLOPH_2613</name>
</gene>
<proteinExistence type="inferred from homology"/>
<keyword evidence="6" id="KW-1185">Reference proteome</keyword>
<evidence type="ECO:0000256" key="2">
    <source>
        <dbReference type="SAM" id="MobiDB-lite"/>
    </source>
</evidence>
<dbReference type="PANTHER" id="PTHR11361:SF148">
    <property type="entry name" value="DNA MISMATCH REPAIR PROTEIN MSH6"/>
    <property type="match status" value="1"/>
</dbReference>
<evidence type="ECO:0000259" key="4">
    <source>
        <dbReference type="Pfam" id="PF05192"/>
    </source>
</evidence>
<dbReference type="VEuPathDB" id="MicrosporidiaDB:SLOPH_2613"/>
<accession>S7W835</accession>
<feature type="non-terminal residue" evidence="5">
    <location>
        <position position="613"/>
    </location>
</feature>
<dbReference type="InterPro" id="IPR016151">
    <property type="entry name" value="DNA_mismatch_repair_MutS_N"/>
</dbReference>
<evidence type="ECO:0000313" key="6">
    <source>
        <dbReference type="Proteomes" id="UP000014978"/>
    </source>
</evidence>
<dbReference type="InterPro" id="IPR045076">
    <property type="entry name" value="MutS"/>
</dbReference>
<comment type="caution">
    <text evidence="5">The sequence shown here is derived from an EMBL/GenBank/DDBJ whole genome shotgun (WGS) entry which is preliminary data.</text>
</comment>
<dbReference type="OrthoDB" id="10252754at2759"/>
<dbReference type="InterPro" id="IPR036187">
    <property type="entry name" value="DNA_mismatch_repair_MutS_sf"/>
</dbReference>
<dbReference type="Pfam" id="PF05192">
    <property type="entry name" value="MutS_III"/>
    <property type="match status" value="1"/>
</dbReference>
<dbReference type="GO" id="GO:0030983">
    <property type="term" value="F:mismatched DNA binding"/>
    <property type="evidence" value="ECO:0007669"/>
    <property type="project" value="InterPro"/>
</dbReference>
<dbReference type="Proteomes" id="UP000014978">
    <property type="component" value="Unassembled WGS sequence"/>
</dbReference>
<dbReference type="EMBL" id="ATCN01000434">
    <property type="protein sequence ID" value="EPR79030.1"/>
    <property type="molecule type" value="Genomic_DNA"/>
</dbReference>
<comment type="similarity">
    <text evidence="1">Belongs to the DNA mismatch repair MutS family.</text>
</comment>
<feature type="domain" description="DNA mismatch repair protein MutS-like N-terminal" evidence="3">
    <location>
        <begin position="162"/>
        <end position="281"/>
    </location>
</feature>
<feature type="region of interest" description="Disordered" evidence="2">
    <location>
        <begin position="433"/>
        <end position="457"/>
    </location>
</feature>
<dbReference type="InterPro" id="IPR007696">
    <property type="entry name" value="DNA_mismatch_repair_MutS_core"/>
</dbReference>
<dbReference type="InParanoid" id="S7W835"/>
<name>S7W835_SPRLO</name>
<organism evidence="5 6">
    <name type="scientific">Spraguea lophii (strain 42_110)</name>
    <name type="common">Microsporidian parasite</name>
    <dbReference type="NCBI Taxonomy" id="1358809"/>
    <lineage>
        <taxon>Eukaryota</taxon>
        <taxon>Fungi</taxon>
        <taxon>Fungi incertae sedis</taxon>
        <taxon>Microsporidia</taxon>
        <taxon>Spragueidae</taxon>
        <taxon>Spraguea</taxon>
    </lineage>
</organism>